<dbReference type="Proteomes" id="UP000642144">
    <property type="component" value="Unassembled WGS sequence"/>
</dbReference>
<dbReference type="RefSeq" id="WP_161056972.1">
    <property type="nucleotide sequence ID" value="NZ_WWCT01000021.1"/>
</dbReference>
<accession>A0ABW9W597</accession>
<keyword evidence="2" id="KW-1185">Reference proteome</keyword>
<evidence type="ECO:0000313" key="1">
    <source>
        <dbReference type="EMBL" id="MYN29197.1"/>
    </source>
</evidence>
<protein>
    <submittedName>
        <fullName evidence="1">Uncharacterized protein</fullName>
    </submittedName>
</protein>
<name>A0ABW9W597_9BURK</name>
<sequence>MKLKIRGEANRFKHPTMLRGDAPFLGATVKQWDQAIVGNMERTLAEIKRHAALSPKRDVNTATTFDLASYAGRRLANRK</sequence>
<gene>
    <name evidence="1" type="ORF">GTP69_22595</name>
</gene>
<dbReference type="EMBL" id="WWCT01000021">
    <property type="protein sequence ID" value="MYN29197.1"/>
    <property type="molecule type" value="Genomic_DNA"/>
</dbReference>
<proteinExistence type="predicted"/>
<evidence type="ECO:0000313" key="2">
    <source>
        <dbReference type="Proteomes" id="UP000642144"/>
    </source>
</evidence>
<reference evidence="1 2" key="1">
    <citation type="submission" date="2019-12" db="EMBL/GenBank/DDBJ databases">
        <title>Novel species isolated from a subtropical stream in China.</title>
        <authorList>
            <person name="Lu H."/>
        </authorList>
    </citation>
    <scope>NUCLEOTIDE SEQUENCE [LARGE SCALE GENOMIC DNA]</scope>
    <source>
        <strain evidence="1 2">CY42W</strain>
    </source>
</reference>
<comment type="caution">
    <text evidence="1">The sequence shown here is derived from an EMBL/GenBank/DDBJ whole genome shotgun (WGS) entry which is preliminary data.</text>
</comment>
<organism evidence="1 2">
    <name type="scientific">Duganella levis</name>
    <dbReference type="NCBI Taxonomy" id="2692169"/>
    <lineage>
        <taxon>Bacteria</taxon>
        <taxon>Pseudomonadati</taxon>
        <taxon>Pseudomonadota</taxon>
        <taxon>Betaproteobacteria</taxon>
        <taxon>Burkholderiales</taxon>
        <taxon>Oxalobacteraceae</taxon>
        <taxon>Telluria group</taxon>
        <taxon>Duganella</taxon>
    </lineage>
</organism>